<keyword evidence="7 10" id="KW-0249">Electron transport</keyword>
<name>W6N8B4_CLOTY</name>
<dbReference type="GO" id="GO:0005886">
    <property type="term" value="C:plasma membrane"/>
    <property type="evidence" value="ECO:0007669"/>
    <property type="project" value="UniProtKB-SubCell"/>
</dbReference>
<comment type="function">
    <text evidence="10">Part of a membrane-bound complex that couples electron transfer with translocation of ions across the membrane.</text>
</comment>
<comment type="subcellular location">
    <subcellularLocation>
        <location evidence="10">Cell membrane</location>
        <topology evidence="10">Multi-pass membrane protein</topology>
    </subcellularLocation>
</comment>
<dbReference type="InterPro" id="IPR004338">
    <property type="entry name" value="NqrB/RnfD"/>
</dbReference>
<evidence type="ECO:0000256" key="4">
    <source>
        <dbReference type="ARBA" id="ARBA00022643"/>
    </source>
</evidence>
<evidence type="ECO:0000256" key="7">
    <source>
        <dbReference type="ARBA" id="ARBA00022982"/>
    </source>
</evidence>
<organism evidence="11 12">
    <name type="scientific">Clostridium tyrobutyricum DIVETGP</name>
    <dbReference type="NCBI Taxonomy" id="1408889"/>
    <lineage>
        <taxon>Bacteria</taxon>
        <taxon>Bacillati</taxon>
        <taxon>Bacillota</taxon>
        <taxon>Clostridia</taxon>
        <taxon>Eubacteriales</taxon>
        <taxon>Clostridiaceae</taxon>
        <taxon>Clostridium</taxon>
    </lineage>
</organism>
<evidence type="ECO:0000256" key="2">
    <source>
        <dbReference type="ARBA" id="ARBA00022553"/>
    </source>
</evidence>
<dbReference type="EC" id="7.-.-.-" evidence="10"/>
<dbReference type="OrthoDB" id="9776359at2"/>
<gene>
    <name evidence="10" type="primary">rnfD</name>
    <name evidence="11" type="ORF">CTDIVETGP_2720</name>
</gene>
<dbReference type="HAMAP" id="MF_00462">
    <property type="entry name" value="RsxD_RnfD"/>
    <property type="match status" value="1"/>
</dbReference>
<protein>
    <recommendedName>
        <fullName evidence="10">Ion-translocating oxidoreductase complex subunit D</fullName>
        <ecNumber evidence="10">7.-.-.-</ecNumber>
    </recommendedName>
    <alternativeName>
        <fullName evidence="10">Rnf electron transport complex subunit D</fullName>
    </alternativeName>
</protein>
<keyword evidence="1 10" id="KW-0813">Transport</keyword>
<keyword evidence="6 10" id="KW-1278">Translocase</keyword>
<keyword evidence="10" id="KW-1003">Cell membrane</keyword>
<dbReference type="GeneID" id="29419159"/>
<dbReference type="AlphaFoldDB" id="W6N8B4"/>
<keyword evidence="12" id="KW-1185">Reference proteome</keyword>
<dbReference type="Pfam" id="PF03116">
    <property type="entry name" value="NQR2_RnfD_RnfE"/>
    <property type="match status" value="1"/>
</dbReference>
<evidence type="ECO:0000256" key="1">
    <source>
        <dbReference type="ARBA" id="ARBA00022448"/>
    </source>
</evidence>
<feature type="transmembrane region" description="Helical" evidence="10">
    <location>
        <begin position="199"/>
        <end position="216"/>
    </location>
</feature>
<comment type="subunit">
    <text evidence="10">The complex is composed of six subunits: RnfA, RnfB, RnfC, RnfD, RnfE and RnfG.</text>
</comment>
<feature type="transmembrane region" description="Helical" evidence="10">
    <location>
        <begin position="223"/>
        <end position="244"/>
    </location>
</feature>
<comment type="similarity">
    <text evidence="10">Belongs to the NqrB/RnfD family.</text>
</comment>
<keyword evidence="2 10" id="KW-0597">Phosphoprotein</keyword>
<evidence type="ECO:0000256" key="10">
    <source>
        <dbReference type="HAMAP-Rule" id="MF_00462"/>
    </source>
</evidence>
<feature type="transmembrane region" description="Helical" evidence="10">
    <location>
        <begin position="52"/>
        <end position="70"/>
    </location>
</feature>
<dbReference type="PANTHER" id="PTHR30578">
    <property type="entry name" value="ELECTRON TRANSPORT COMPLEX PROTEIN RNFD"/>
    <property type="match status" value="1"/>
</dbReference>
<comment type="caution">
    <text evidence="10">Lacks conserved residue(s) required for the propagation of feature annotation.</text>
</comment>
<accession>W6N8B4</accession>
<evidence type="ECO:0000313" key="12">
    <source>
        <dbReference type="Proteomes" id="UP000019482"/>
    </source>
</evidence>
<feature type="modified residue" description="FMN phosphoryl threonine" evidence="10">
    <location>
        <position position="163"/>
    </location>
</feature>
<dbReference type="GO" id="GO:0055085">
    <property type="term" value="P:transmembrane transport"/>
    <property type="evidence" value="ECO:0007669"/>
    <property type="project" value="InterPro"/>
</dbReference>
<evidence type="ECO:0000256" key="6">
    <source>
        <dbReference type="ARBA" id="ARBA00022967"/>
    </source>
</evidence>
<evidence type="ECO:0000256" key="9">
    <source>
        <dbReference type="ARBA" id="ARBA00023136"/>
    </source>
</evidence>
<evidence type="ECO:0000313" key="11">
    <source>
        <dbReference type="EMBL" id="CDL92650.1"/>
    </source>
</evidence>
<dbReference type="GO" id="GO:0022900">
    <property type="term" value="P:electron transport chain"/>
    <property type="evidence" value="ECO:0007669"/>
    <property type="project" value="UniProtKB-UniRule"/>
</dbReference>
<comment type="cofactor">
    <cofactor evidence="10">
        <name>FMN</name>
        <dbReference type="ChEBI" id="CHEBI:58210"/>
    </cofactor>
</comment>
<dbReference type="RefSeq" id="WP_017751078.1">
    <property type="nucleotide sequence ID" value="NZ_CBXI010000044.1"/>
</dbReference>
<dbReference type="NCBIfam" id="TIGR01946">
    <property type="entry name" value="rnfD"/>
    <property type="match status" value="1"/>
</dbReference>
<keyword evidence="8 10" id="KW-1133">Transmembrane helix</keyword>
<evidence type="ECO:0000256" key="5">
    <source>
        <dbReference type="ARBA" id="ARBA00022692"/>
    </source>
</evidence>
<keyword evidence="4 10" id="KW-0288">FMN</keyword>
<keyword evidence="3 10" id="KW-0285">Flavoprotein</keyword>
<evidence type="ECO:0000256" key="3">
    <source>
        <dbReference type="ARBA" id="ARBA00022630"/>
    </source>
</evidence>
<dbReference type="InterPro" id="IPR011303">
    <property type="entry name" value="RnfD_bac"/>
</dbReference>
<feature type="transmembrane region" description="Helical" evidence="10">
    <location>
        <begin position="250"/>
        <end position="267"/>
    </location>
</feature>
<reference evidence="11 12" key="1">
    <citation type="journal article" date="2015" name="Genome Announc.">
        <title>Draft Genome Sequence of Clostridium tyrobutyricum Strain DIVETGP, Isolated from Cow's Milk for Grana Padano Production.</title>
        <authorList>
            <person name="Soggiu A."/>
            <person name="Piras C."/>
            <person name="Gaiarsa S."/>
            <person name="Sassera D."/>
            <person name="Roncada P."/>
            <person name="Bendixen E."/>
            <person name="Brasca M."/>
            <person name="Bonizzi L."/>
        </authorList>
    </citation>
    <scope>NUCLEOTIDE SEQUENCE [LARGE SCALE GENOMIC DNA]</scope>
    <source>
        <strain evidence="11 12">DIVETGP</strain>
    </source>
</reference>
<keyword evidence="5 10" id="KW-0812">Transmembrane</keyword>
<feature type="transmembrane region" description="Helical" evidence="10">
    <location>
        <begin position="90"/>
        <end position="115"/>
    </location>
</feature>
<keyword evidence="9 10" id="KW-0472">Membrane</keyword>
<sequence length="330" mass="35293">MAETELTKNKIFTVSSSPHVRCEESISKIMWSVNIALAPAAIFGIYHFGLAALKIIIVSILSAVITEAVIQKIRNKPITVSDGSAFLTGLLLAMCVTPTIPAYMVGIGSFIAIAISKQSMGGLGYNIFNPAHIGRAAIMASWPAAMTLWSKMTTSVDVVSSATPLGILKLDGYSKLVQTFGGTGNLYKALFLGNRNGCIGETCTILLVLGGVYLIYKRYINWQVPVVMIATVGILTWIFGPSGFFTGDPIFHMMAGGLIIGAFFMATDMVTIPITLKGQIIFAIGAGAITSLIRLKGGYPEGVCYSILLMNAVTPLIDRLVKPVKFGLRR</sequence>
<evidence type="ECO:0000256" key="8">
    <source>
        <dbReference type="ARBA" id="ARBA00022989"/>
    </source>
</evidence>
<dbReference type="Proteomes" id="UP000019482">
    <property type="component" value="Unassembled WGS sequence"/>
</dbReference>
<comment type="caution">
    <text evidence="11">The sequence shown here is derived from an EMBL/GenBank/DDBJ whole genome shotgun (WGS) entry which is preliminary data.</text>
</comment>
<dbReference type="PANTHER" id="PTHR30578:SF0">
    <property type="entry name" value="ION-TRANSLOCATING OXIDOREDUCTASE COMPLEX SUBUNIT D"/>
    <property type="match status" value="1"/>
</dbReference>
<dbReference type="EMBL" id="CBXI010000044">
    <property type="protein sequence ID" value="CDL92650.1"/>
    <property type="molecule type" value="Genomic_DNA"/>
</dbReference>
<proteinExistence type="inferred from homology"/>